<comment type="caution">
    <text evidence="1">The sequence shown here is derived from an EMBL/GenBank/DDBJ whole genome shotgun (WGS) entry which is preliminary data.</text>
</comment>
<reference evidence="1" key="1">
    <citation type="journal article" date="2023" name="Insect Mol. Biol.">
        <title>Genome sequencing provides insights into the evolution of gene families encoding plant cell wall-degrading enzymes in longhorned beetles.</title>
        <authorList>
            <person name="Shin N.R."/>
            <person name="Okamura Y."/>
            <person name="Kirsch R."/>
            <person name="Pauchet Y."/>
        </authorList>
    </citation>
    <scope>NUCLEOTIDE SEQUENCE</scope>
    <source>
        <strain evidence="1">AMC_N1</strain>
    </source>
</reference>
<proteinExistence type="predicted"/>
<sequence>GVGFLYHQLYNERSQAIGLHLKKIMSRVVSATPEGLYFSHYLQNVVDCKTMNEHVIPFSVAQRIVIKCLSIQDVRISETLTCI</sequence>
<accession>A0AAV8XKV6</accession>
<dbReference type="EMBL" id="JAPWTK010000486">
    <property type="protein sequence ID" value="KAJ8939460.1"/>
    <property type="molecule type" value="Genomic_DNA"/>
</dbReference>
<name>A0AAV8XKV6_9CUCU</name>
<feature type="non-terminal residue" evidence="1">
    <location>
        <position position="1"/>
    </location>
</feature>
<protein>
    <submittedName>
        <fullName evidence="1">Uncharacterized protein</fullName>
    </submittedName>
</protein>
<dbReference type="AlphaFoldDB" id="A0AAV8XKV6"/>
<keyword evidence="2" id="KW-1185">Reference proteome</keyword>
<gene>
    <name evidence="1" type="ORF">NQ318_023086</name>
</gene>
<evidence type="ECO:0000313" key="2">
    <source>
        <dbReference type="Proteomes" id="UP001162162"/>
    </source>
</evidence>
<dbReference type="Proteomes" id="UP001162162">
    <property type="component" value="Unassembled WGS sequence"/>
</dbReference>
<evidence type="ECO:0000313" key="1">
    <source>
        <dbReference type="EMBL" id="KAJ8939460.1"/>
    </source>
</evidence>
<organism evidence="1 2">
    <name type="scientific">Aromia moschata</name>
    <dbReference type="NCBI Taxonomy" id="1265417"/>
    <lineage>
        <taxon>Eukaryota</taxon>
        <taxon>Metazoa</taxon>
        <taxon>Ecdysozoa</taxon>
        <taxon>Arthropoda</taxon>
        <taxon>Hexapoda</taxon>
        <taxon>Insecta</taxon>
        <taxon>Pterygota</taxon>
        <taxon>Neoptera</taxon>
        <taxon>Endopterygota</taxon>
        <taxon>Coleoptera</taxon>
        <taxon>Polyphaga</taxon>
        <taxon>Cucujiformia</taxon>
        <taxon>Chrysomeloidea</taxon>
        <taxon>Cerambycidae</taxon>
        <taxon>Cerambycinae</taxon>
        <taxon>Callichromatini</taxon>
        <taxon>Aromia</taxon>
    </lineage>
</organism>